<keyword evidence="1" id="KW-0805">Transcription regulation</keyword>
<dbReference type="AlphaFoldDB" id="A0A0A1MM20"/>
<evidence type="ECO:0000313" key="5">
    <source>
        <dbReference type="EMBL" id="CEI80839.1"/>
    </source>
</evidence>
<dbReference type="GO" id="GO:0045892">
    <property type="term" value="P:negative regulation of DNA-templated transcription"/>
    <property type="evidence" value="ECO:0007669"/>
    <property type="project" value="TreeGrafter"/>
</dbReference>
<feature type="domain" description="HTH gntR-type" evidence="4">
    <location>
        <begin position="9"/>
        <end position="75"/>
    </location>
</feature>
<dbReference type="STRING" id="545501.BN997_00649"/>
<evidence type="ECO:0000313" key="6">
    <source>
        <dbReference type="Proteomes" id="UP000040453"/>
    </source>
</evidence>
<dbReference type="Pfam" id="PF07702">
    <property type="entry name" value="UTRA"/>
    <property type="match status" value="1"/>
</dbReference>
<dbReference type="InterPro" id="IPR000524">
    <property type="entry name" value="Tscrpt_reg_HTH_GntR"/>
</dbReference>
<gene>
    <name evidence="5" type="primary">yvoA_1</name>
    <name evidence="5" type="ORF">BN997_00649</name>
</gene>
<reference evidence="5 6" key="1">
    <citation type="submission" date="2014-11" db="EMBL/GenBank/DDBJ databases">
        <authorList>
            <person name="Urmite Genomes Urmite Genomes"/>
        </authorList>
    </citation>
    <scope>NUCLEOTIDE SEQUENCE [LARGE SCALE GENOMIC DNA]</scope>
    <source>
        <strain evidence="5 6">Oc5</strain>
    </source>
</reference>
<accession>A0A0A1MM20</accession>
<dbReference type="SUPFAM" id="SSF46785">
    <property type="entry name" value="Winged helix' DNA-binding domain"/>
    <property type="match status" value="1"/>
</dbReference>
<keyword evidence="2" id="KW-0238">DNA-binding</keyword>
<dbReference type="PRINTS" id="PR00035">
    <property type="entry name" value="HTHGNTR"/>
</dbReference>
<dbReference type="InterPro" id="IPR050679">
    <property type="entry name" value="Bact_HTH_transcr_reg"/>
</dbReference>
<dbReference type="GO" id="GO:0003700">
    <property type="term" value="F:DNA-binding transcription factor activity"/>
    <property type="evidence" value="ECO:0007669"/>
    <property type="project" value="InterPro"/>
</dbReference>
<dbReference type="SMART" id="SM00345">
    <property type="entry name" value="HTH_GNTR"/>
    <property type="match status" value="1"/>
</dbReference>
<dbReference type="PANTHER" id="PTHR44846">
    <property type="entry name" value="MANNOSYL-D-GLYCERATE TRANSPORT/METABOLISM SYSTEM REPRESSOR MNGR-RELATED"/>
    <property type="match status" value="1"/>
</dbReference>
<dbReference type="SUPFAM" id="SSF64288">
    <property type="entry name" value="Chorismate lyase-like"/>
    <property type="match status" value="1"/>
</dbReference>
<dbReference type="InterPro" id="IPR028978">
    <property type="entry name" value="Chorismate_lyase_/UTRA_dom_sf"/>
</dbReference>
<name>A0A0A1MM20_9BACI</name>
<organism evidence="5 6">
    <name type="scientific">Oceanobacillus oncorhynchi</name>
    <dbReference type="NCBI Taxonomy" id="545501"/>
    <lineage>
        <taxon>Bacteria</taxon>
        <taxon>Bacillati</taxon>
        <taxon>Bacillota</taxon>
        <taxon>Bacilli</taxon>
        <taxon>Bacillales</taxon>
        <taxon>Bacillaceae</taxon>
        <taxon>Oceanobacillus</taxon>
    </lineage>
</organism>
<evidence type="ECO:0000256" key="3">
    <source>
        <dbReference type="ARBA" id="ARBA00023163"/>
    </source>
</evidence>
<dbReference type="OrthoDB" id="9815017at2"/>
<dbReference type="Proteomes" id="UP000040453">
    <property type="component" value="Unassembled WGS sequence"/>
</dbReference>
<dbReference type="Pfam" id="PF00392">
    <property type="entry name" value="GntR"/>
    <property type="match status" value="1"/>
</dbReference>
<dbReference type="InterPro" id="IPR036388">
    <property type="entry name" value="WH-like_DNA-bd_sf"/>
</dbReference>
<dbReference type="Gene3D" id="1.10.10.10">
    <property type="entry name" value="Winged helix-like DNA-binding domain superfamily/Winged helix DNA-binding domain"/>
    <property type="match status" value="1"/>
</dbReference>
<protein>
    <submittedName>
        <fullName evidence="5">HTH-type transcriptional repressor YvoA</fullName>
    </submittedName>
</protein>
<proteinExistence type="predicted"/>
<evidence type="ECO:0000259" key="4">
    <source>
        <dbReference type="PROSITE" id="PS50949"/>
    </source>
</evidence>
<keyword evidence="3" id="KW-0804">Transcription</keyword>
<dbReference type="PROSITE" id="PS50949">
    <property type="entry name" value="HTH_GNTR"/>
    <property type="match status" value="1"/>
</dbReference>
<dbReference type="RefSeq" id="WP_042529617.1">
    <property type="nucleotide sequence ID" value="NZ_CDGG01000001.1"/>
</dbReference>
<dbReference type="CDD" id="cd07377">
    <property type="entry name" value="WHTH_GntR"/>
    <property type="match status" value="1"/>
</dbReference>
<dbReference type="GO" id="GO:0003677">
    <property type="term" value="F:DNA binding"/>
    <property type="evidence" value="ECO:0007669"/>
    <property type="project" value="UniProtKB-KW"/>
</dbReference>
<keyword evidence="6" id="KW-1185">Reference proteome</keyword>
<dbReference type="EMBL" id="CDGG01000001">
    <property type="protein sequence ID" value="CEI80839.1"/>
    <property type="molecule type" value="Genomic_DNA"/>
</dbReference>
<evidence type="ECO:0000256" key="1">
    <source>
        <dbReference type="ARBA" id="ARBA00023015"/>
    </source>
</evidence>
<dbReference type="InterPro" id="IPR036390">
    <property type="entry name" value="WH_DNA-bd_sf"/>
</dbReference>
<dbReference type="InterPro" id="IPR011663">
    <property type="entry name" value="UTRA"/>
</dbReference>
<sequence>MSLDYTNSIPLHVQLKKILEQQIYNGYYTEKLPSERELMDEYYVSRSTVRQSIEQLVRERVLERKPGKGTFVAIRTINDWLGSLHSTSENIEKMGMAPGAKLVASQEIEVFGRLKDVTGLDKAHHFKRVRYADDIPMGIERHYYPVGLGKKLSQYNLDQEAFYELLEKELKVKTFQAEQEIKAGAATRNDAKLLHILEGASIIIAERKITDIHGDFVEFERAHYRADMYSFKITLSRNSK</sequence>
<dbReference type="SMART" id="SM00866">
    <property type="entry name" value="UTRA"/>
    <property type="match status" value="1"/>
</dbReference>
<dbReference type="Gene3D" id="3.40.1410.10">
    <property type="entry name" value="Chorismate lyase-like"/>
    <property type="match status" value="1"/>
</dbReference>
<evidence type="ECO:0000256" key="2">
    <source>
        <dbReference type="ARBA" id="ARBA00023125"/>
    </source>
</evidence>
<dbReference type="PANTHER" id="PTHR44846:SF1">
    <property type="entry name" value="MANNOSYL-D-GLYCERATE TRANSPORT_METABOLISM SYSTEM REPRESSOR MNGR-RELATED"/>
    <property type="match status" value="1"/>
</dbReference>